<dbReference type="Pfam" id="PF17035">
    <property type="entry name" value="BET"/>
    <property type="match status" value="1"/>
</dbReference>
<reference evidence="5" key="1">
    <citation type="submission" date="2013-07" db="EMBL/GenBank/DDBJ databases">
        <title>The genome of Eucalyptus grandis.</title>
        <authorList>
            <person name="Schmutz J."/>
            <person name="Hayes R."/>
            <person name="Myburg A."/>
            <person name="Tuskan G."/>
            <person name="Grattapaglia D."/>
            <person name="Rokhsar D.S."/>
        </authorList>
    </citation>
    <scope>NUCLEOTIDE SEQUENCE</scope>
    <source>
        <tissue evidence="5">Leaf extractions</tissue>
    </source>
</reference>
<keyword evidence="6" id="KW-1185">Reference proteome</keyword>
<reference evidence="4" key="3">
    <citation type="submission" date="2023-04" db="EMBL/GenBank/DDBJ databases">
        <title>WGS assembly of Eucalyptus grandis.</title>
        <authorList>
            <person name="Myburg A."/>
            <person name="Grattapaglia D."/>
            <person name="Tuskan G."/>
            <person name="Hellsten U."/>
            <person name="Hayes R."/>
            <person name="Grimwood J."/>
            <person name="Jenkins J."/>
            <person name="Lindquist E."/>
            <person name="Tice H."/>
            <person name="Bauer D."/>
            <person name="Goodstein D."/>
            <person name="Dubchak I."/>
            <person name="Poliakov A."/>
            <person name="Mizrachi E."/>
            <person name="Kullan A."/>
            <person name="Hussey S."/>
            <person name="Pinard D."/>
            <person name="Van D."/>
            <person name="Singh P."/>
            <person name="Van J."/>
            <person name="Silva-Junior O."/>
            <person name="Togawa R."/>
            <person name="Pappas M."/>
            <person name="Faria D."/>
            <person name="Sansaloni C."/>
            <person name="Petroli C."/>
            <person name="Yang X."/>
            <person name="Ranjan P."/>
            <person name="Tschaplinski T."/>
            <person name="Ye C."/>
            <person name="Li T."/>
            <person name="Sterck L."/>
            <person name="Vanneste K."/>
            <person name="Murat F."/>
            <person name="Soler M."/>
            <person name="Clemente H."/>
            <person name="Saidi N."/>
            <person name="Cassan-Wang H."/>
            <person name="Dunand C."/>
            <person name="Hefer C."/>
            <person name="Bornberg-Bauer E."/>
            <person name="Kersting A."/>
            <person name="Vining K."/>
            <person name="Amarasinghe V."/>
            <person name="Ranik M."/>
            <person name="Naithani S."/>
            <person name="Elser J."/>
            <person name="Boyd A."/>
            <person name="Liston A."/>
            <person name="Spatafora J."/>
            <person name="Dharmwardhana P."/>
            <person name="Raja R."/>
            <person name="Sullivan C."/>
            <person name="Romanel E."/>
            <person name="Alves-Ferreira M."/>
            <person name="Kulheim C."/>
            <person name="Foley W."/>
            <person name="Carocha V."/>
            <person name="Paiva J."/>
            <person name="Kudrna D."/>
            <person name="Brommonschenkel S."/>
            <person name="Pasquali G."/>
            <person name="Byrne M."/>
            <person name="Rigault P."/>
            <person name="Tibbits J."/>
            <person name="Spokevicius A."/>
            <person name="Jones R."/>
            <person name="Steane D."/>
            <person name="Vaillancourt R."/>
            <person name="Potts B."/>
            <person name="Joubert F."/>
            <person name="Barry K."/>
            <person name="Pappas G."/>
            <person name="Strauss S."/>
            <person name="Jaiswal P."/>
            <person name="Grima-Pettenati J."/>
            <person name="Salse J."/>
            <person name="Van D."/>
            <person name="Rokhsar D."/>
            <person name="Schmutz J."/>
        </authorList>
    </citation>
    <scope>NUCLEOTIDE SEQUENCE</scope>
    <source>
        <tissue evidence="4">Leaf extractions</tissue>
    </source>
</reference>
<dbReference type="AlphaFoldDB" id="A0A058ZR24"/>
<dbReference type="Gene3D" id="1.20.1270.220">
    <property type="match status" value="1"/>
</dbReference>
<reference evidence="4" key="2">
    <citation type="journal article" date="2014" name="Nature">
        <title>The genome of Eucalyptus grandis.</title>
        <authorList>
            <person name="Myburg A.A."/>
            <person name="Grattapaglia D."/>
            <person name="Tuskan G.A."/>
            <person name="Hellsten U."/>
            <person name="Hayes R.D."/>
            <person name="Grimwood J."/>
            <person name="Jenkins J."/>
            <person name="Lindquist E."/>
            <person name="Tice H."/>
            <person name="Bauer D."/>
            <person name="Goodstein D.M."/>
            <person name="Dubchak I."/>
            <person name="Poliakov A."/>
            <person name="Mizrachi E."/>
            <person name="Kullan A.R."/>
            <person name="Hussey S.G."/>
            <person name="Pinard D."/>
            <person name="van der Merwe K."/>
            <person name="Singh P."/>
            <person name="van Jaarsveld I."/>
            <person name="Silva-Junior O.B."/>
            <person name="Togawa R.C."/>
            <person name="Pappas M.R."/>
            <person name="Faria D.A."/>
            <person name="Sansaloni C.P."/>
            <person name="Petroli C.D."/>
            <person name="Yang X."/>
            <person name="Ranjan P."/>
            <person name="Tschaplinski T.J."/>
            <person name="Ye C.Y."/>
            <person name="Li T."/>
            <person name="Sterck L."/>
            <person name="Vanneste K."/>
            <person name="Murat F."/>
            <person name="Soler M."/>
            <person name="Clemente H.S."/>
            <person name="Saidi N."/>
            <person name="Cassan-Wang H."/>
            <person name="Dunand C."/>
            <person name="Hefer C.A."/>
            <person name="Bornberg-Bauer E."/>
            <person name="Kersting A.R."/>
            <person name="Vining K."/>
            <person name="Amarasinghe V."/>
            <person name="Ranik M."/>
            <person name="Naithani S."/>
            <person name="Elser J."/>
            <person name="Boyd A.E."/>
            <person name="Liston A."/>
            <person name="Spatafora J.W."/>
            <person name="Dharmwardhana P."/>
            <person name="Raja R."/>
            <person name="Sullivan C."/>
            <person name="Romanel E."/>
            <person name="Alves-Ferreira M."/>
            <person name="Kulheim C."/>
            <person name="Foley W."/>
            <person name="Carocha V."/>
            <person name="Paiva J."/>
            <person name="Kudrna D."/>
            <person name="Brommonschenkel S.H."/>
            <person name="Pasquali G."/>
            <person name="Byrne M."/>
            <person name="Rigault P."/>
            <person name="Tibbits J."/>
            <person name="Spokevicius A."/>
            <person name="Jones R.C."/>
            <person name="Steane D.A."/>
            <person name="Vaillancourt R.E."/>
            <person name="Potts B.M."/>
            <person name="Joubert F."/>
            <person name="Barry K."/>
            <person name="Pappas G.J."/>
            <person name="Strauss S.H."/>
            <person name="Jaiswal P."/>
            <person name="Grima-Pettenati J."/>
            <person name="Salse J."/>
            <person name="Van de Peer Y."/>
            <person name="Rokhsar D.S."/>
            <person name="Schmutz J."/>
        </authorList>
    </citation>
    <scope>NUCLEOTIDE SEQUENCE</scope>
    <source>
        <tissue evidence="4">Leaf extractions</tissue>
    </source>
</reference>
<sequence length="75" mass="8662">MASNGDTGNAIFRPMTRREKMQLQKLIQNLPRDNLVRVVGILGRSDSSKTNLCDDITIDLEKEDNGTLWRLYYYV</sequence>
<keyword evidence="1" id="KW-0805">Transcription regulation</keyword>
<evidence type="ECO:0000256" key="1">
    <source>
        <dbReference type="ARBA" id="ARBA00023015"/>
    </source>
</evidence>
<dbReference type="Gramene" id="KCW44248">
    <property type="protein sequence ID" value="KCW44248"/>
    <property type="gene ID" value="EUGRSUZ_L02321"/>
</dbReference>
<organism evidence="5">
    <name type="scientific">Eucalyptus grandis</name>
    <name type="common">Flooded gum</name>
    <dbReference type="NCBI Taxonomy" id="71139"/>
    <lineage>
        <taxon>Eukaryota</taxon>
        <taxon>Viridiplantae</taxon>
        <taxon>Streptophyta</taxon>
        <taxon>Embryophyta</taxon>
        <taxon>Tracheophyta</taxon>
        <taxon>Spermatophyta</taxon>
        <taxon>Magnoliopsida</taxon>
        <taxon>eudicotyledons</taxon>
        <taxon>Gunneridae</taxon>
        <taxon>Pentapetalae</taxon>
        <taxon>rosids</taxon>
        <taxon>malvids</taxon>
        <taxon>Myrtales</taxon>
        <taxon>Myrtaceae</taxon>
        <taxon>Myrtoideae</taxon>
        <taxon>Eucalypteae</taxon>
        <taxon>Eucalyptus</taxon>
    </lineage>
</organism>
<proteinExistence type="predicted"/>
<dbReference type="Proteomes" id="UP000030711">
    <property type="component" value="Unassembled WGS sequence"/>
</dbReference>
<protein>
    <recommendedName>
        <fullName evidence="3">NET domain-containing protein</fullName>
    </recommendedName>
</protein>
<evidence type="ECO:0000313" key="5">
    <source>
        <dbReference type="EMBL" id="KCW44248.1"/>
    </source>
</evidence>
<keyword evidence="2" id="KW-0804">Transcription</keyword>
<evidence type="ECO:0000256" key="2">
    <source>
        <dbReference type="ARBA" id="ARBA00023163"/>
    </source>
</evidence>
<dbReference type="PROSITE" id="PS51525">
    <property type="entry name" value="NET"/>
    <property type="match status" value="1"/>
</dbReference>
<dbReference type="EMBL" id="MU849024">
    <property type="protein sequence ID" value="KAK2631881.1"/>
    <property type="molecule type" value="Genomic_DNA"/>
</dbReference>
<dbReference type="EMBL" id="KK199541">
    <property type="protein sequence ID" value="KCW44248.1"/>
    <property type="molecule type" value="Genomic_DNA"/>
</dbReference>
<reference evidence="4" key="4">
    <citation type="submission" date="2023-07" db="EMBL/GenBank/DDBJ databases">
        <authorList>
            <person name="Myburg A.A."/>
            <person name="Grattapaglia D."/>
            <person name="Tuskan G.A."/>
            <person name="Hellsten U."/>
            <person name="Hayes R.D."/>
            <person name="Grimwood J."/>
            <person name="Jenkins J."/>
            <person name="Lindquist E."/>
            <person name="Tice H."/>
            <person name="Bauer D."/>
            <person name="Goodstein D.M."/>
            <person name="Dubchak I."/>
            <person name="Poliakov A."/>
            <person name="Mizrachi E."/>
            <person name="Kullan A.R."/>
            <person name="Hussey S.G."/>
            <person name="Pinard D."/>
            <person name="Van D.M."/>
            <person name="Singh P."/>
            <person name="Van J.I."/>
            <person name="Silva-Junior O.B."/>
            <person name="Togawa R.C."/>
            <person name="Pappas M.R."/>
            <person name="Faria D.A."/>
            <person name="Sansaloni C.P."/>
            <person name="Petroli C.D."/>
            <person name="Yang X."/>
            <person name="Ranjan P."/>
            <person name="Tschaplinski T.J."/>
            <person name="Ye C.Y."/>
            <person name="Li T."/>
            <person name="Sterck L."/>
            <person name="Vanneste K."/>
            <person name="Murat F."/>
            <person name="Soler M."/>
            <person name="Clemente H.S."/>
            <person name="Saidi N."/>
            <person name="Cassan-Wang H."/>
            <person name="Dunand C."/>
            <person name="Hefer C.A."/>
            <person name="Bornberg-Bauer E."/>
            <person name="Kersting A.R."/>
            <person name="Vining K."/>
            <person name="Amarasinghe V."/>
            <person name="Ranik M."/>
            <person name="Naithani S."/>
            <person name="Elser J."/>
            <person name="Boyd A.E."/>
            <person name="Liston A."/>
            <person name="Spatafora J.W."/>
            <person name="Dharmwardhana P."/>
            <person name="Raja R."/>
            <person name="Sullivan C."/>
            <person name="Romanel E."/>
            <person name="Alves-Ferreira M."/>
            <person name="Kulheim C."/>
            <person name="Foley W."/>
            <person name="Carocha V."/>
            <person name="Paiva J."/>
            <person name="Kudrna D."/>
            <person name="Brommonschenkel S.H."/>
            <person name="Pasquali G."/>
            <person name="Byrne M."/>
            <person name="Rigault P."/>
            <person name="Tibbits J."/>
            <person name="Spokevicius A."/>
            <person name="Jones R.C."/>
            <person name="Steane D.A."/>
            <person name="Vaillancourt R.E."/>
            <person name="Potts B.M."/>
            <person name="Joubert F."/>
            <person name="Barry K."/>
            <person name="Pappas G.J."/>
            <person name="Strauss S.H."/>
            <person name="Jaiswal P."/>
            <person name="Grima-Pettenati J."/>
            <person name="Salse J."/>
            <person name="Van D.P."/>
            <person name="Rokhsar D.S."/>
            <person name="Schmutz J."/>
        </authorList>
    </citation>
    <scope>NUCLEOTIDE SEQUENCE</scope>
    <source>
        <tissue evidence="4">Leaf extractions</tissue>
    </source>
</reference>
<gene>
    <name evidence="5" type="ORF">EUGRSUZ_L02321</name>
</gene>
<evidence type="ECO:0000259" key="3">
    <source>
        <dbReference type="PROSITE" id="PS51525"/>
    </source>
</evidence>
<name>A0A058ZR24_EUCGR</name>
<evidence type="ECO:0000313" key="4">
    <source>
        <dbReference type="EMBL" id="KAK2631881.1"/>
    </source>
</evidence>
<evidence type="ECO:0000313" key="6">
    <source>
        <dbReference type="Proteomes" id="UP000030711"/>
    </source>
</evidence>
<accession>A0A058ZR24</accession>
<dbReference type="InterPro" id="IPR027353">
    <property type="entry name" value="NET_dom"/>
</dbReference>
<dbReference type="InterPro" id="IPR038336">
    <property type="entry name" value="NET_sf"/>
</dbReference>
<dbReference type="InParanoid" id="A0A058ZR24"/>
<feature type="domain" description="NET" evidence="3">
    <location>
        <begin position="5"/>
        <end position="75"/>
    </location>
</feature>
<dbReference type="PANTHER" id="PTHR45926">
    <property type="entry name" value="OSJNBA0053K19.4 PROTEIN"/>
    <property type="match status" value="1"/>
</dbReference>